<evidence type="ECO:0000259" key="5">
    <source>
        <dbReference type="PROSITE" id="PS50977"/>
    </source>
</evidence>
<dbReference type="EMBL" id="BSFQ01000009">
    <property type="protein sequence ID" value="GLL11457.1"/>
    <property type="molecule type" value="Genomic_DNA"/>
</dbReference>
<reference evidence="6" key="2">
    <citation type="submission" date="2023-01" db="EMBL/GenBank/DDBJ databases">
        <authorList>
            <person name="Sun Q."/>
            <person name="Evtushenko L."/>
        </authorList>
    </citation>
    <scope>NUCLEOTIDE SEQUENCE</scope>
    <source>
        <strain evidence="6">VKM Ac-1069</strain>
    </source>
</reference>
<organism evidence="6 7">
    <name type="scientific">Pseudonocardia halophobica</name>
    <dbReference type="NCBI Taxonomy" id="29401"/>
    <lineage>
        <taxon>Bacteria</taxon>
        <taxon>Bacillati</taxon>
        <taxon>Actinomycetota</taxon>
        <taxon>Actinomycetes</taxon>
        <taxon>Pseudonocardiales</taxon>
        <taxon>Pseudonocardiaceae</taxon>
        <taxon>Pseudonocardia</taxon>
    </lineage>
</organism>
<dbReference type="PROSITE" id="PS50977">
    <property type="entry name" value="HTH_TETR_2"/>
    <property type="match status" value="1"/>
</dbReference>
<evidence type="ECO:0000256" key="1">
    <source>
        <dbReference type="ARBA" id="ARBA00023015"/>
    </source>
</evidence>
<name>A0A9W6NWH9_9PSEU</name>
<feature type="domain" description="HTH tetR-type" evidence="5">
    <location>
        <begin position="17"/>
        <end position="77"/>
    </location>
</feature>
<keyword evidence="7" id="KW-1185">Reference proteome</keyword>
<dbReference type="InterPro" id="IPR001647">
    <property type="entry name" value="HTH_TetR"/>
</dbReference>
<feature type="DNA-binding region" description="H-T-H motif" evidence="4">
    <location>
        <begin position="40"/>
        <end position="59"/>
    </location>
</feature>
<dbReference type="PANTHER" id="PTHR30055">
    <property type="entry name" value="HTH-TYPE TRANSCRIPTIONAL REGULATOR RUTR"/>
    <property type="match status" value="1"/>
</dbReference>
<dbReference type="PANTHER" id="PTHR30055:SF234">
    <property type="entry name" value="HTH-TYPE TRANSCRIPTIONAL REGULATOR BETI"/>
    <property type="match status" value="1"/>
</dbReference>
<keyword evidence="1" id="KW-0805">Transcription regulation</keyword>
<reference evidence="6" key="1">
    <citation type="journal article" date="2014" name="Int. J. Syst. Evol. Microbiol.">
        <title>Complete genome sequence of Corynebacterium casei LMG S-19264T (=DSM 44701T), isolated from a smear-ripened cheese.</title>
        <authorList>
            <consortium name="US DOE Joint Genome Institute (JGI-PGF)"/>
            <person name="Walter F."/>
            <person name="Albersmeier A."/>
            <person name="Kalinowski J."/>
            <person name="Ruckert C."/>
        </authorList>
    </citation>
    <scope>NUCLEOTIDE SEQUENCE</scope>
    <source>
        <strain evidence="6">VKM Ac-1069</strain>
    </source>
</reference>
<keyword evidence="2 4" id="KW-0238">DNA-binding</keyword>
<accession>A0A9W6NWH9</accession>
<dbReference type="GO" id="GO:0003700">
    <property type="term" value="F:DNA-binding transcription factor activity"/>
    <property type="evidence" value="ECO:0007669"/>
    <property type="project" value="TreeGrafter"/>
</dbReference>
<evidence type="ECO:0000256" key="4">
    <source>
        <dbReference type="PROSITE-ProRule" id="PRU00335"/>
    </source>
</evidence>
<dbReference type="InterPro" id="IPR009057">
    <property type="entry name" value="Homeodomain-like_sf"/>
</dbReference>
<evidence type="ECO:0000256" key="3">
    <source>
        <dbReference type="ARBA" id="ARBA00023163"/>
    </source>
</evidence>
<sequence length="222" mass="24394">MVKAVNRPSGLRAEQAAQTKVRILEAAREVFERRGYGGARIEDIAAGAGVAVPTVYKTFTNKKTLLAGVVARAMTGADYAGDVDEQDWWKEQLREPDPARQLRLIARNARTIYGRAASVLEILRASAPLDPDIAATWADVFAQRLQRSHRTAHNLLAKAGRRARFDEQETAVTLLALTRPELYSEQIGLGRDPDQYERWLGDVLVTSLLTSGSDPQPLTGSA</sequence>
<proteinExistence type="predicted"/>
<dbReference type="GO" id="GO:0000976">
    <property type="term" value="F:transcription cis-regulatory region binding"/>
    <property type="evidence" value="ECO:0007669"/>
    <property type="project" value="TreeGrafter"/>
</dbReference>
<dbReference type="SUPFAM" id="SSF46689">
    <property type="entry name" value="Homeodomain-like"/>
    <property type="match status" value="1"/>
</dbReference>
<comment type="caution">
    <text evidence="6">The sequence shown here is derived from an EMBL/GenBank/DDBJ whole genome shotgun (WGS) entry which is preliminary data.</text>
</comment>
<dbReference type="Gene3D" id="1.10.357.10">
    <property type="entry name" value="Tetracycline Repressor, domain 2"/>
    <property type="match status" value="1"/>
</dbReference>
<dbReference type="InterPro" id="IPR050109">
    <property type="entry name" value="HTH-type_TetR-like_transc_reg"/>
</dbReference>
<evidence type="ECO:0000256" key="2">
    <source>
        <dbReference type="ARBA" id="ARBA00023125"/>
    </source>
</evidence>
<keyword evidence="3" id="KW-0804">Transcription</keyword>
<dbReference type="Pfam" id="PF00440">
    <property type="entry name" value="TetR_N"/>
    <property type="match status" value="1"/>
</dbReference>
<dbReference type="Proteomes" id="UP001143463">
    <property type="component" value="Unassembled WGS sequence"/>
</dbReference>
<evidence type="ECO:0000313" key="6">
    <source>
        <dbReference type="EMBL" id="GLL11457.1"/>
    </source>
</evidence>
<dbReference type="PRINTS" id="PR00455">
    <property type="entry name" value="HTHTETR"/>
</dbReference>
<evidence type="ECO:0000313" key="7">
    <source>
        <dbReference type="Proteomes" id="UP001143463"/>
    </source>
</evidence>
<dbReference type="AlphaFoldDB" id="A0A9W6NWH9"/>
<protein>
    <submittedName>
        <fullName evidence="6">TetR family transcriptional regulator</fullName>
    </submittedName>
</protein>
<gene>
    <name evidence="6" type="ORF">GCM10017577_25980</name>
</gene>
<dbReference type="RefSeq" id="WP_051737864.1">
    <property type="nucleotide sequence ID" value="NZ_BAAAUZ010000045.1"/>
</dbReference>